<dbReference type="PROSITE" id="PS50862">
    <property type="entry name" value="AA_TRNA_LIGASE_II"/>
    <property type="match status" value="1"/>
</dbReference>
<name>A0ABM4DEB6_HYDVU</name>
<evidence type="ECO:0000256" key="9">
    <source>
        <dbReference type="ARBA" id="ARBA00023128"/>
    </source>
</evidence>
<dbReference type="InterPro" id="IPR006195">
    <property type="entry name" value="aa-tRNA-synth_II"/>
</dbReference>
<evidence type="ECO:0000256" key="5">
    <source>
        <dbReference type="ARBA" id="ARBA00022741"/>
    </source>
</evidence>
<comment type="catalytic activity">
    <reaction evidence="12">
        <text>tRNA(Phe) + L-phenylalanine + ATP = L-phenylalanyl-tRNA(Phe) + AMP + diphosphate + H(+)</text>
        <dbReference type="Rhea" id="RHEA:19413"/>
        <dbReference type="Rhea" id="RHEA-COMP:9668"/>
        <dbReference type="Rhea" id="RHEA-COMP:9699"/>
        <dbReference type="ChEBI" id="CHEBI:15378"/>
        <dbReference type="ChEBI" id="CHEBI:30616"/>
        <dbReference type="ChEBI" id="CHEBI:33019"/>
        <dbReference type="ChEBI" id="CHEBI:58095"/>
        <dbReference type="ChEBI" id="CHEBI:78442"/>
        <dbReference type="ChEBI" id="CHEBI:78531"/>
        <dbReference type="ChEBI" id="CHEBI:456215"/>
        <dbReference type="EC" id="6.1.1.20"/>
    </reaction>
</comment>
<dbReference type="NCBIfam" id="TIGR00469">
    <property type="entry name" value="pheS_mito"/>
    <property type="match status" value="1"/>
</dbReference>
<keyword evidence="10" id="KW-0030">Aminoacyl-tRNA synthetase</keyword>
<dbReference type="GeneID" id="100213606"/>
<evidence type="ECO:0000256" key="10">
    <source>
        <dbReference type="ARBA" id="ARBA00023146"/>
    </source>
</evidence>
<keyword evidence="4 16" id="KW-0436">Ligase</keyword>
<evidence type="ECO:0000259" key="14">
    <source>
        <dbReference type="PROSITE" id="PS51447"/>
    </source>
</evidence>
<dbReference type="InterPro" id="IPR005121">
    <property type="entry name" value="Fdx_antiC-bd"/>
</dbReference>
<keyword evidence="15" id="KW-1185">Reference proteome</keyword>
<comment type="subcellular location">
    <subcellularLocation>
        <location evidence="1">Mitochondrion matrix</location>
    </subcellularLocation>
</comment>
<feature type="domain" description="Aminoacyl-transfer RNA synthetases class-II family profile" evidence="13">
    <location>
        <begin position="156"/>
        <end position="335"/>
    </location>
</feature>
<evidence type="ECO:0000256" key="2">
    <source>
        <dbReference type="ARBA" id="ARBA00008226"/>
    </source>
</evidence>
<dbReference type="Gene3D" id="3.30.70.380">
    <property type="entry name" value="Ferrodoxin-fold anticodon-binding domain"/>
    <property type="match status" value="1"/>
</dbReference>
<dbReference type="Pfam" id="PF03147">
    <property type="entry name" value="FDX-ACB"/>
    <property type="match status" value="1"/>
</dbReference>
<evidence type="ECO:0000313" key="16">
    <source>
        <dbReference type="RefSeq" id="XP_065672754.1"/>
    </source>
</evidence>
<keyword evidence="6" id="KW-0067">ATP-binding</keyword>
<evidence type="ECO:0000259" key="13">
    <source>
        <dbReference type="PROSITE" id="PS50862"/>
    </source>
</evidence>
<evidence type="ECO:0000256" key="7">
    <source>
        <dbReference type="ARBA" id="ARBA00022917"/>
    </source>
</evidence>
<dbReference type="InterPro" id="IPR036690">
    <property type="entry name" value="Fdx_antiC-bd_sf"/>
</dbReference>
<keyword evidence="9" id="KW-0496">Mitochondrion</keyword>
<dbReference type="Proteomes" id="UP001652625">
    <property type="component" value="Chromosome 13"/>
</dbReference>
<evidence type="ECO:0000256" key="1">
    <source>
        <dbReference type="ARBA" id="ARBA00004305"/>
    </source>
</evidence>
<reference evidence="16" key="1">
    <citation type="submission" date="2025-08" db="UniProtKB">
        <authorList>
            <consortium name="RefSeq"/>
        </authorList>
    </citation>
    <scope>IDENTIFICATION</scope>
</reference>
<feature type="domain" description="FDX-ACB" evidence="14">
    <location>
        <begin position="337"/>
        <end position="428"/>
    </location>
</feature>
<evidence type="ECO:0000256" key="4">
    <source>
        <dbReference type="ARBA" id="ARBA00022598"/>
    </source>
</evidence>
<organism evidence="15 16">
    <name type="scientific">Hydra vulgaris</name>
    <name type="common">Hydra</name>
    <name type="synonym">Hydra attenuata</name>
    <dbReference type="NCBI Taxonomy" id="6087"/>
    <lineage>
        <taxon>Eukaryota</taxon>
        <taxon>Metazoa</taxon>
        <taxon>Cnidaria</taxon>
        <taxon>Hydrozoa</taxon>
        <taxon>Hydroidolina</taxon>
        <taxon>Anthoathecata</taxon>
        <taxon>Aplanulata</taxon>
        <taxon>Hydridae</taxon>
        <taxon>Hydra</taxon>
    </lineage>
</organism>
<keyword evidence="7" id="KW-0648">Protein biosynthesis</keyword>
<dbReference type="EC" id="6.1.1.20" evidence="3"/>
<dbReference type="SUPFAM" id="SSF54991">
    <property type="entry name" value="Anticodon-binding domain of PheRS"/>
    <property type="match status" value="1"/>
</dbReference>
<sequence length="428" mass="50236">MFKFLISSRSICSLKSIQRCYSVKEVASAIDLELFGTIYKTDKMTNIGSSIISKLSKKLHLQKNHPLEKVKSKIVDHFHGNYRSRHGGCIFASIDNLNPIVSVDQNFDGLLVPKDHVSRSKIDNYYINTNYVLRSHTTAHERDLIKSGWNAFLNTGDCYRRDEIDRTHYPVFHQTEGVRIFEQHEIFQDSLNDSLRLIEKNPTKRTFEKQELITLDATKFLEFNLKYTLSKLVEHLFGQDVEMRWIDAYFPFTHPSWELEVKFNNEWIEMLGCGILEQKILQSSGAPDKVGWAFGLGLERFAMRLYDIPDIRLFWSEDERFLGQFRSSNDQKFKPFSKYPPSYKDISFWANSDFSANDLFEIVRGVSGDVIEEMTLLDQFTHPKTQKQSFCYRITYRAMDRTLFDSEVNMLQEEIRNQVQKQLEVELR</sequence>
<dbReference type="InterPro" id="IPR004530">
    <property type="entry name" value="Phe-tRNA-synth_IIc_mito"/>
</dbReference>
<proteinExistence type="inferred from homology"/>
<evidence type="ECO:0000256" key="12">
    <source>
        <dbReference type="ARBA" id="ARBA00049255"/>
    </source>
</evidence>
<dbReference type="PANTHER" id="PTHR11538:SF41">
    <property type="entry name" value="PHENYLALANINE--TRNA LIGASE, MITOCHONDRIAL"/>
    <property type="match status" value="1"/>
</dbReference>
<comment type="similarity">
    <text evidence="2">Belongs to the class-II aminoacyl-tRNA synthetase family.</text>
</comment>
<dbReference type="GO" id="GO:0016874">
    <property type="term" value="F:ligase activity"/>
    <property type="evidence" value="ECO:0007669"/>
    <property type="project" value="UniProtKB-KW"/>
</dbReference>
<dbReference type="Gene3D" id="3.30.930.10">
    <property type="entry name" value="Bira Bifunctional Protein, Domain 2"/>
    <property type="match status" value="1"/>
</dbReference>
<accession>A0ABM4DEB6</accession>
<dbReference type="PANTHER" id="PTHR11538">
    <property type="entry name" value="PHENYLALANYL-TRNA SYNTHETASE"/>
    <property type="match status" value="1"/>
</dbReference>
<dbReference type="SUPFAM" id="SSF55681">
    <property type="entry name" value="Class II aaRS and biotin synthetases"/>
    <property type="match status" value="1"/>
</dbReference>
<evidence type="ECO:0000256" key="8">
    <source>
        <dbReference type="ARBA" id="ARBA00022946"/>
    </source>
</evidence>
<keyword evidence="5" id="KW-0547">Nucleotide-binding</keyword>
<evidence type="ECO:0000256" key="11">
    <source>
        <dbReference type="ARBA" id="ARBA00031194"/>
    </source>
</evidence>
<evidence type="ECO:0000256" key="6">
    <source>
        <dbReference type="ARBA" id="ARBA00022840"/>
    </source>
</evidence>
<dbReference type="Pfam" id="PF01409">
    <property type="entry name" value="tRNA-synt_2d"/>
    <property type="match status" value="2"/>
</dbReference>
<dbReference type="SMART" id="SM00896">
    <property type="entry name" value="FDX-ACB"/>
    <property type="match status" value="1"/>
</dbReference>
<evidence type="ECO:0000313" key="15">
    <source>
        <dbReference type="Proteomes" id="UP001652625"/>
    </source>
</evidence>
<dbReference type="PROSITE" id="PS51447">
    <property type="entry name" value="FDX_ACB"/>
    <property type="match status" value="1"/>
</dbReference>
<dbReference type="InterPro" id="IPR002319">
    <property type="entry name" value="Phenylalanyl-tRNA_Synthase"/>
</dbReference>
<evidence type="ECO:0000256" key="3">
    <source>
        <dbReference type="ARBA" id="ARBA00012814"/>
    </source>
</evidence>
<keyword evidence="8" id="KW-0809">Transit peptide</keyword>
<gene>
    <name evidence="16" type="primary">LOC100213606</name>
</gene>
<protein>
    <recommendedName>
        <fullName evidence="3">phenylalanine--tRNA ligase</fullName>
        <ecNumber evidence="3">6.1.1.20</ecNumber>
    </recommendedName>
    <alternativeName>
        <fullName evidence="11">Phenylalanyl-tRNA synthetase</fullName>
    </alternativeName>
</protein>
<dbReference type="CDD" id="cd00496">
    <property type="entry name" value="PheRS_alpha_core"/>
    <property type="match status" value="1"/>
</dbReference>
<dbReference type="InterPro" id="IPR045864">
    <property type="entry name" value="aa-tRNA-synth_II/BPL/LPL"/>
</dbReference>
<dbReference type="RefSeq" id="XP_065672754.1">
    <property type="nucleotide sequence ID" value="XM_065816682.1"/>
</dbReference>